<dbReference type="KEGG" id="pmw:B2K_39425"/>
<dbReference type="AlphaFoldDB" id="R9ULL6"/>
<protein>
    <submittedName>
        <fullName evidence="1">Uncharacterized protein</fullName>
    </submittedName>
</protein>
<dbReference type="EMBL" id="CP003422">
    <property type="protein sequence ID" value="AGN70696.1"/>
    <property type="molecule type" value="Genomic_DNA"/>
</dbReference>
<proteinExistence type="predicted"/>
<organism evidence="1 2">
    <name type="scientific">Paenibacillus mucilaginosus K02</name>
    <dbReference type="NCBI Taxonomy" id="997761"/>
    <lineage>
        <taxon>Bacteria</taxon>
        <taxon>Bacillati</taxon>
        <taxon>Bacillota</taxon>
        <taxon>Bacilli</taxon>
        <taxon>Bacillales</taxon>
        <taxon>Paenibacillaceae</taxon>
        <taxon>Paenibacillus</taxon>
    </lineage>
</organism>
<sequence>MRRWCGRAAADYAAGERLIGMPDAKQRGVCTGYSFSFIWLGEQWTSFL</sequence>
<dbReference type="Proteomes" id="UP000007392">
    <property type="component" value="Chromosome"/>
</dbReference>
<evidence type="ECO:0000313" key="1">
    <source>
        <dbReference type="EMBL" id="AGN70696.1"/>
    </source>
</evidence>
<gene>
    <name evidence="1" type="ORF">B2K_39425</name>
</gene>
<accession>R9ULL6</accession>
<name>R9ULL6_9BACL</name>
<reference evidence="1 2" key="1">
    <citation type="submission" date="2013-06" db="EMBL/GenBank/DDBJ databases">
        <title>Complete genome sequence of Paenibacillus mucilaginosus K02.</title>
        <authorList>
            <person name="Xiao B."/>
            <person name="Sun L."/>
            <person name="Xiao L."/>
            <person name="Lian B."/>
        </authorList>
    </citation>
    <scope>NUCLEOTIDE SEQUENCE [LARGE SCALE GENOMIC DNA]</scope>
    <source>
        <strain evidence="1 2">K02</strain>
    </source>
</reference>
<dbReference type="HOGENOM" id="CLU_3155727_0_0_9"/>
<evidence type="ECO:0000313" key="2">
    <source>
        <dbReference type="Proteomes" id="UP000007392"/>
    </source>
</evidence>